<dbReference type="SUPFAM" id="SSF54631">
    <property type="entry name" value="CBS-domain pair"/>
    <property type="match status" value="1"/>
</dbReference>
<evidence type="ECO:0000256" key="1">
    <source>
        <dbReference type="ARBA" id="ARBA00023122"/>
    </source>
</evidence>
<dbReference type="PANTHER" id="PTHR43080">
    <property type="entry name" value="CBS DOMAIN-CONTAINING PROTEIN CBSX3, MITOCHONDRIAL"/>
    <property type="match status" value="1"/>
</dbReference>
<evidence type="ECO:0000256" key="2">
    <source>
        <dbReference type="PROSITE-ProRule" id="PRU00703"/>
    </source>
</evidence>
<dbReference type="Proteomes" id="UP000243778">
    <property type="component" value="Unassembled WGS sequence"/>
</dbReference>
<dbReference type="SMART" id="SM00116">
    <property type="entry name" value="CBS"/>
    <property type="match status" value="2"/>
</dbReference>
<dbReference type="Pfam" id="PF00571">
    <property type="entry name" value="CBS"/>
    <property type="match status" value="2"/>
</dbReference>
<protein>
    <submittedName>
        <fullName evidence="4">CBS domain-containing protein</fullName>
    </submittedName>
</protein>
<gene>
    <name evidence="4" type="ORF">SAMN05216287_3398</name>
</gene>
<feature type="domain" description="CBS" evidence="3">
    <location>
        <begin position="71"/>
        <end position="127"/>
    </location>
</feature>
<organism evidence="4 5">
    <name type="scientific">Pseudomonas kuykendallii</name>
    <dbReference type="NCBI Taxonomy" id="1007099"/>
    <lineage>
        <taxon>Bacteria</taxon>
        <taxon>Pseudomonadati</taxon>
        <taxon>Pseudomonadota</taxon>
        <taxon>Gammaproteobacteria</taxon>
        <taxon>Pseudomonadales</taxon>
        <taxon>Pseudomonadaceae</taxon>
        <taxon>Pseudomonas</taxon>
    </lineage>
</organism>
<dbReference type="InterPro" id="IPR051257">
    <property type="entry name" value="Diverse_CBS-Domain"/>
</dbReference>
<evidence type="ECO:0000259" key="3">
    <source>
        <dbReference type="PROSITE" id="PS51371"/>
    </source>
</evidence>
<keyword evidence="5" id="KW-1185">Reference proteome</keyword>
<dbReference type="EMBL" id="FNNU01000005">
    <property type="protein sequence ID" value="SDX64939.1"/>
    <property type="molecule type" value="Genomic_DNA"/>
</dbReference>
<accession>A0A1H3DGW9</accession>
<dbReference type="CDD" id="cd04622">
    <property type="entry name" value="CBS_pair_HRP1_like"/>
    <property type="match status" value="1"/>
</dbReference>
<dbReference type="Gene3D" id="3.10.580.10">
    <property type="entry name" value="CBS-domain"/>
    <property type="match status" value="1"/>
</dbReference>
<sequence length="137" mass="15210">MKINQIMTRNVQTLRPDQSIRDAATLMARIDTGALLVHENGRLVGMVTDRDITLRAVAQGLDADTPVRRIMSSGVRYCFDDEDVQQVARNMAHNQMRRLPVLNREKRLVGVVSLGNIASTFSDRAQSTVLLGVAQAH</sequence>
<dbReference type="STRING" id="1007099.SAMN05216287_3398"/>
<evidence type="ECO:0000313" key="4">
    <source>
        <dbReference type="EMBL" id="SDX64939.1"/>
    </source>
</evidence>
<dbReference type="PANTHER" id="PTHR43080:SF2">
    <property type="entry name" value="CBS DOMAIN-CONTAINING PROTEIN"/>
    <property type="match status" value="1"/>
</dbReference>
<dbReference type="InterPro" id="IPR000644">
    <property type="entry name" value="CBS_dom"/>
</dbReference>
<dbReference type="PROSITE" id="PS51371">
    <property type="entry name" value="CBS"/>
    <property type="match status" value="2"/>
</dbReference>
<dbReference type="RefSeq" id="WP_090230762.1">
    <property type="nucleotide sequence ID" value="NZ_FNNU01000005.1"/>
</dbReference>
<evidence type="ECO:0000313" key="5">
    <source>
        <dbReference type="Proteomes" id="UP000243778"/>
    </source>
</evidence>
<keyword evidence="1 2" id="KW-0129">CBS domain</keyword>
<name>A0A1H3DGW9_9PSED</name>
<feature type="domain" description="CBS" evidence="3">
    <location>
        <begin position="7"/>
        <end position="63"/>
    </location>
</feature>
<dbReference type="AlphaFoldDB" id="A0A1H3DGW9"/>
<dbReference type="InterPro" id="IPR046342">
    <property type="entry name" value="CBS_dom_sf"/>
</dbReference>
<dbReference type="OrthoDB" id="9794094at2"/>
<reference evidence="5" key="1">
    <citation type="submission" date="2016-10" db="EMBL/GenBank/DDBJ databases">
        <authorList>
            <person name="Varghese N."/>
            <person name="Submissions S."/>
        </authorList>
    </citation>
    <scope>NUCLEOTIDE SEQUENCE [LARGE SCALE GENOMIC DNA]</scope>
    <source>
        <strain evidence="5">NRRL B-59562</strain>
    </source>
</reference>
<proteinExistence type="predicted"/>